<dbReference type="Gene3D" id="3.30.110.120">
    <property type="match status" value="1"/>
</dbReference>
<feature type="active site" evidence="9">
    <location>
        <position position="51"/>
    </location>
</feature>
<comment type="pathway">
    <text evidence="1">Protein modification; [NiFe] hydrogenase maturation.</text>
</comment>
<evidence type="ECO:0000256" key="2">
    <source>
        <dbReference type="ARBA" id="ARBA00008097"/>
    </source>
</evidence>
<dbReference type="NCBIfam" id="TIGR00143">
    <property type="entry name" value="hypF"/>
    <property type="match status" value="1"/>
</dbReference>
<keyword evidence="4" id="KW-0479">Metal-binding</keyword>
<dbReference type="PROSITE" id="PS51160">
    <property type="entry name" value="ACYLPHOSPHATASE_3"/>
    <property type="match status" value="1"/>
</dbReference>
<dbReference type="RefSeq" id="WP_021341567.1">
    <property type="nucleotide sequence ID" value="NZ_BAAAGS010000011.1"/>
</dbReference>
<dbReference type="SUPFAM" id="SSF55821">
    <property type="entry name" value="YrdC/RibB"/>
    <property type="match status" value="1"/>
</dbReference>
<dbReference type="Gene3D" id="3.90.870.50">
    <property type="match status" value="1"/>
</dbReference>
<accession>A0ABN1CN28</accession>
<dbReference type="InterPro" id="IPR011125">
    <property type="entry name" value="Znf_HypF"/>
</dbReference>
<dbReference type="InterPro" id="IPR004421">
    <property type="entry name" value="Carbamoyltransferase_HypF"/>
</dbReference>
<dbReference type="InterPro" id="IPR051060">
    <property type="entry name" value="Carbamoyltrans_HypF-like"/>
</dbReference>
<evidence type="ECO:0000313" key="13">
    <source>
        <dbReference type="Proteomes" id="UP001500729"/>
    </source>
</evidence>
<dbReference type="PANTHER" id="PTHR42959:SF1">
    <property type="entry name" value="CARBAMOYLTRANSFERASE HYPF"/>
    <property type="match status" value="1"/>
</dbReference>
<comment type="similarity">
    <text evidence="2 8">Belongs to the carbamoyltransferase HypF family.</text>
</comment>
<dbReference type="InterPro" id="IPR017945">
    <property type="entry name" value="DHBP_synth_RibB-like_a/b_dom"/>
</dbReference>
<evidence type="ECO:0000256" key="9">
    <source>
        <dbReference type="PROSITE-ProRule" id="PRU00520"/>
    </source>
</evidence>
<evidence type="ECO:0000256" key="1">
    <source>
        <dbReference type="ARBA" id="ARBA00004711"/>
    </source>
</evidence>
<dbReference type="EC" id="6.2.-.-" evidence="8"/>
<protein>
    <recommendedName>
        <fullName evidence="8">Carbamoyltransferase</fullName>
        <ecNumber evidence="8">6.2.-.-</ecNumber>
    </recommendedName>
</protein>
<keyword evidence="13" id="KW-1185">Reference proteome</keyword>
<organism evidence="12 13">
    <name type="scientific">Saccharopolyspora erythraea</name>
    <name type="common">Streptomyces erythraeus</name>
    <dbReference type="NCBI Taxonomy" id="1836"/>
    <lineage>
        <taxon>Bacteria</taxon>
        <taxon>Bacillati</taxon>
        <taxon>Actinomycetota</taxon>
        <taxon>Actinomycetes</taxon>
        <taxon>Pseudonocardiales</taxon>
        <taxon>Pseudonocardiaceae</taxon>
        <taxon>Saccharopolyspora</taxon>
    </lineage>
</organism>
<dbReference type="PIRSF" id="PIRSF006256">
    <property type="entry name" value="CMPcnvr_hdrg_mat"/>
    <property type="match status" value="1"/>
</dbReference>
<evidence type="ECO:0000256" key="3">
    <source>
        <dbReference type="ARBA" id="ARBA00022598"/>
    </source>
</evidence>
<dbReference type="Gene3D" id="3.30.420.360">
    <property type="match status" value="1"/>
</dbReference>
<evidence type="ECO:0000259" key="10">
    <source>
        <dbReference type="PROSITE" id="PS51160"/>
    </source>
</evidence>
<evidence type="ECO:0000256" key="8">
    <source>
        <dbReference type="PIRNR" id="PIRNR006256"/>
    </source>
</evidence>
<dbReference type="SUPFAM" id="SSF54975">
    <property type="entry name" value="Acylphosphatase/BLUF domain-like"/>
    <property type="match status" value="1"/>
</dbReference>
<evidence type="ECO:0000256" key="5">
    <source>
        <dbReference type="ARBA" id="ARBA00022771"/>
    </source>
</evidence>
<dbReference type="Gene3D" id="3.30.420.40">
    <property type="match status" value="1"/>
</dbReference>
<dbReference type="PANTHER" id="PTHR42959">
    <property type="entry name" value="CARBAMOYLTRANSFERASE"/>
    <property type="match status" value="1"/>
</dbReference>
<dbReference type="Pfam" id="PF01300">
    <property type="entry name" value="Sua5_yciO_yrdC"/>
    <property type="match status" value="1"/>
</dbReference>
<evidence type="ECO:0000256" key="6">
    <source>
        <dbReference type="ARBA" id="ARBA00022833"/>
    </source>
</evidence>
<keyword evidence="3" id="KW-0436">Ligase</keyword>
<evidence type="ECO:0000256" key="4">
    <source>
        <dbReference type="ARBA" id="ARBA00022723"/>
    </source>
</evidence>
<dbReference type="PROSITE" id="PS51163">
    <property type="entry name" value="YRDC"/>
    <property type="match status" value="1"/>
</dbReference>
<gene>
    <name evidence="12" type="primary">hypF</name>
    <name evidence="12" type="ORF">GCM10009533_22040</name>
</gene>
<evidence type="ECO:0000256" key="7">
    <source>
        <dbReference type="ARBA" id="ARBA00048220"/>
    </source>
</evidence>
<comment type="caution">
    <text evidence="12">The sequence shown here is derived from an EMBL/GenBank/DDBJ whole genome shotgun (WGS) entry which is preliminary data.</text>
</comment>
<dbReference type="Pfam" id="PF07503">
    <property type="entry name" value="zf-HYPF"/>
    <property type="match status" value="2"/>
</dbReference>
<dbReference type="InterPro" id="IPR041440">
    <property type="entry name" value="HypF_C"/>
</dbReference>
<sequence length="764" mass="82220">MAVAAYRRDTGRVNGRVRVRVRVQGVVQGVGFRPFVHSLATRLGLAGHVGNDLHGVFIEVEGTEEAVELFVASLRPQAPPLAVVEDVAAVPVEPLGDTGFHIVASSSAGHREALVSADSATCDDCLRELSDPGDRRFGYPFVNCTNCGPRFTIVRDVPYDRPLTTMAGFAMCAACAAEYGDTADRRFHAQPVCCRACGPTLALLDASGAPRGGDPVEEAAAVLARGEVLAVKGLGGYHLAVDATDEDAALALRKRKLREDKPFAVMVATVDHARELVTLDDTEAELLTSRRRPIVLLRLRSGTGPIAPAVAPGNPRLGLMLPYTPLHHLLLRRCATPIVLTSGNVSDEPIAHQDDDALRRLSGIADAFLTHDRPIHVRTDDSVVRAFRGRPMLVRRSRGYAPEPLAVPWEFPRPVLACGAELKNTFSVAKQRHVFVSHHIGDLENYETLKSFTSGVEHFRKLFDVRPAIVAHDLHPEYLSTKYARELTGVELTGVQHHHAHIASCLADNTETGPVIGVAFDGLGYGTDGTLWGGEFLVAGLADFERAAHLAPVPMPGGAAAIRQPWRMAVSHLIACGELAEDEVLRRNPSWPEVAQLVEHGLNSPLTSSAGRLFDAVAAILGVRDMVSYEGQAAIELEQLADRHEPGAYRTGDPRGGAIPATDLVRAAVHDVRAGVRPPVVSARFHNGLARLVTEACERIRLSTGLHAVALSGGVFQNMLLLERTVARLESRGFRTLTHSRVPANDGGISFGQAVVAGARDRLR</sequence>
<dbReference type="Pfam" id="PF00708">
    <property type="entry name" value="Acylphosphatase"/>
    <property type="match status" value="1"/>
</dbReference>
<feature type="domain" description="Acylphosphatase-like" evidence="10">
    <location>
        <begin position="18"/>
        <end position="104"/>
    </location>
</feature>
<evidence type="ECO:0000259" key="11">
    <source>
        <dbReference type="PROSITE" id="PS51163"/>
    </source>
</evidence>
<dbReference type="Pfam" id="PF17788">
    <property type="entry name" value="HypF_C"/>
    <property type="match status" value="1"/>
</dbReference>
<evidence type="ECO:0000313" key="12">
    <source>
        <dbReference type="EMBL" id="GAA0522451.1"/>
    </source>
</evidence>
<reference evidence="12 13" key="1">
    <citation type="journal article" date="2019" name="Int. J. Syst. Evol. Microbiol.">
        <title>The Global Catalogue of Microorganisms (GCM) 10K type strain sequencing project: providing services to taxonomists for standard genome sequencing and annotation.</title>
        <authorList>
            <consortium name="The Broad Institute Genomics Platform"/>
            <consortium name="The Broad Institute Genome Sequencing Center for Infectious Disease"/>
            <person name="Wu L."/>
            <person name="Ma J."/>
        </authorList>
    </citation>
    <scope>NUCLEOTIDE SEQUENCE [LARGE SCALE GENOMIC DNA]</scope>
    <source>
        <strain evidence="12 13">JCM 10303</strain>
    </source>
</reference>
<dbReference type="InterPro" id="IPR055128">
    <property type="entry name" value="HypF_C_2"/>
</dbReference>
<keyword evidence="5" id="KW-0863">Zinc-finger</keyword>
<dbReference type="PROSITE" id="PS00150">
    <property type="entry name" value="ACYLPHOSPHATASE_1"/>
    <property type="match status" value="1"/>
</dbReference>
<keyword evidence="6" id="KW-0862">Zinc</keyword>
<dbReference type="Proteomes" id="UP001500729">
    <property type="component" value="Unassembled WGS sequence"/>
</dbReference>
<name>A0ABN1CN28_SACER</name>
<dbReference type="InterPro" id="IPR006070">
    <property type="entry name" value="Sua5-like_dom"/>
</dbReference>
<dbReference type="Pfam" id="PF22521">
    <property type="entry name" value="HypF_C_2"/>
    <property type="match status" value="1"/>
</dbReference>
<dbReference type="InterPro" id="IPR017968">
    <property type="entry name" value="Acylphosphatase_CS"/>
</dbReference>
<keyword evidence="9" id="KW-0378">Hydrolase</keyword>
<comment type="catalytic activity">
    <reaction evidence="9">
        <text>an acyl phosphate + H2O = a carboxylate + phosphate + H(+)</text>
        <dbReference type="Rhea" id="RHEA:14965"/>
        <dbReference type="ChEBI" id="CHEBI:15377"/>
        <dbReference type="ChEBI" id="CHEBI:15378"/>
        <dbReference type="ChEBI" id="CHEBI:29067"/>
        <dbReference type="ChEBI" id="CHEBI:43474"/>
        <dbReference type="ChEBI" id="CHEBI:59918"/>
        <dbReference type="EC" id="3.6.1.7"/>
    </reaction>
</comment>
<dbReference type="EMBL" id="BAAAGS010000011">
    <property type="protein sequence ID" value="GAA0522451.1"/>
    <property type="molecule type" value="Genomic_DNA"/>
</dbReference>
<feature type="active site" evidence="9">
    <location>
        <position position="33"/>
    </location>
</feature>
<dbReference type="InterPro" id="IPR001792">
    <property type="entry name" value="Acylphosphatase-like_dom"/>
</dbReference>
<feature type="domain" description="YrdC-like" evidence="11">
    <location>
        <begin position="213"/>
        <end position="399"/>
    </location>
</feature>
<proteinExistence type="inferred from homology"/>
<comment type="catalytic activity">
    <reaction evidence="7">
        <text>C-terminal L-cysteinyl-[HypE protein] + carbamoyl phosphate + ATP + H2O = C-terminal S-carboxamide-L-cysteinyl-[HypE protein] + AMP + phosphate + diphosphate + H(+)</text>
        <dbReference type="Rhea" id="RHEA:55636"/>
        <dbReference type="Rhea" id="RHEA-COMP:14247"/>
        <dbReference type="Rhea" id="RHEA-COMP:14392"/>
        <dbReference type="ChEBI" id="CHEBI:15377"/>
        <dbReference type="ChEBI" id="CHEBI:15378"/>
        <dbReference type="ChEBI" id="CHEBI:30616"/>
        <dbReference type="ChEBI" id="CHEBI:33019"/>
        <dbReference type="ChEBI" id="CHEBI:43474"/>
        <dbReference type="ChEBI" id="CHEBI:58228"/>
        <dbReference type="ChEBI" id="CHEBI:76913"/>
        <dbReference type="ChEBI" id="CHEBI:139126"/>
        <dbReference type="ChEBI" id="CHEBI:456215"/>
    </reaction>
</comment>
<dbReference type="InterPro" id="IPR036046">
    <property type="entry name" value="Acylphosphatase-like_dom_sf"/>
</dbReference>